<dbReference type="InterPro" id="IPR016032">
    <property type="entry name" value="Sig_transdc_resp-reg_C-effctor"/>
</dbReference>
<evidence type="ECO:0000256" key="2">
    <source>
        <dbReference type="PROSITE-ProRule" id="PRU01091"/>
    </source>
</evidence>
<dbReference type="GO" id="GO:0032259">
    <property type="term" value="P:methylation"/>
    <property type="evidence" value="ECO:0007669"/>
    <property type="project" value="UniProtKB-KW"/>
</dbReference>
<dbReference type="PANTHER" id="PTHR40082">
    <property type="entry name" value="BLR5956 PROTEIN"/>
    <property type="match status" value="1"/>
</dbReference>
<dbReference type="NCBIfam" id="NF005568">
    <property type="entry name" value="PRK07239.1"/>
    <property type="match status" value="1"/>
</dbReference>
<dbReference type="PANTHER" id="PTHR40082:SF1">
    <property type="entry name" value="BLR5956 PROTEIN"/>
    <property type="match status" value="1"/>
</dbReference>
<dbReference type="Gene3D" id="3.40.50.10090">
    <property type="match status" value="2"/>
</dbReference>
<organism evidence="4 5">
    <name type="scientific">Planosporangium flavigriseum</name>
    <dbReference type="NCBI Taxonomy" id="373681"/>
    <lineage>
        <taxon>Bacteria</taxon>
        <taxon>Bacillati</taxon>
        <taxon>Actinomycetota</taxon>
        <taxon>Actinomycetes</taxon>
        <taxon>Micromonosporales</taxon>
        <taxon>Micromonosporaceae</taxon>
        <taxon>Planosporangium</taxon>
    </lineage>
</organism>
<dbReference type="AlphaFoldDB" id="A0A8J3LL96"/>
<dbReference type="SMART" id="SM00862">
    <property type="entry name" value="Trans_reg_C"/>
    <property type="match status" value="1"/>
</dbReference>
<dbReference type="GO" id="GO:0008168">
    <property type="term" value="F:methyltransferase activity"/>
    <property type="evidence" value="ECO:0007669"/>
    <property type="project" value="UniProtKB-KW"/>
</dbReference>
<keyword evidence="1 2" id="KW-0238">DNA-binding</keyword>
<dbReference type="GO" id="GO:0004852">
    <property type="term" value="F:uroporphyrinogen-III synthase activity"/>
    <property type="evidence" value="ECO:0007669"/>
    <property type="project" value="InterPro"/>
</dbReference>
<dbReference type="EMBL" id="BONU01000005">
    <property type="protein sequence ID" value="GIG72665.1"/>
    <property type="molecule type" value="Genomic_DNA"/>
</dbReference>
<dbReference type="Proteomes" id="UP000653674">
    <property type="component" value="Unassembled WGS sequence"/>
</dbReference>
<dbReference type="Pfam" id="PF02602">
    <property type="entry name" value="HEM4"/>
    <property type="match status" value="1"/>
</dbReference>
<dbReference type="InterPro" id="IPR036388">
    <property type="entry name" value="WH-like_DNA-bd_sf"/>
</dbReference>
<keyword evidence="4" id="KW-0808">Transferase</keyword>
<dbReference type="GO" id="GO:0003677">
    <property type="term" value="F:DNA binding"/>
    <property type="evidence" value="ECO:0007669"/>
    <property type="project" value="UniProtKB-UniRule"/>
</dbReference>
<evidence type="ECO:0000259" key="3">
    <source>
        <dbReference type="PROSITE" id="PS51755"/>
    </source>
</evidence>
<feature type="domain" description="OmpR/PhoB-type" evidence="3">
    <location>
        <begin position="267"/>
        <end position="359"/>
    </location>
</feature>
<dbReference type="RefSeq" id="WP_168075530.1">
    <property type="nucleotide sequence ID" value="NZ_BAAAQJ010000019.1"/>
</dbReference>
<dbReference type="GO" id="GO:0006355">
    <property type="term" value="P:regulation of DNA-templated transcription"/>
    <property type="evidence" value="ECO:0007669"/>
    <property type="project" value="InterPro"/>
</dbReference>
<comment type="caution">
    <text evidence="4">The sequence shown here is derived from an EMBL/GenBank/DDBJ whole genome shotgun (WGS) entry which is preliminary data.</text>
</comment>
<sequence>MPDIQPLTGFTVAVPADERRDELVGLLRRRGARVVATPALRVVPLADDTELRRATLACVARPLDAVIATTGTGLRGWLDAAEAWGLADPLRSRLAASYLIVRGPAASIAGLAGSWCPASDGDDEVLDHLLDTGVAGKRIALQLHGQPQPEFGAALRDAGADVVEVPVSRYLPPIDPAPLRRLIDLTTSRLVDAVAVTSAPAVSSLLSAAGTDAETVVDALRTDVLAACLGPLAAAPLRRRQVPVALPPRARLDALVRVLADELPRRSVTLRVAGSPVTLRGYAAVVDGVLRPLAPAPMAVLRALADEPGRVLSRATLLRALPRGADEHAVEMAVARLRAALGRAAYVQTVVKRGYRLRVD</sequence>
<dbReference type="GO" id="GO:0006780">
    <property type="term" value="P:uroporphyrinogen III biosynthetic process"/>
    <property type="evidence" value="ECO:0007669"/>
    <property type="project" value="InterPro"/>
</dbReference>
<accession>A0A8J3LL96</accession>
<protein>
    <submittedName>
        <fullName evidence="4">Uroporphyrinogen III methyltransferase</fullName>
    </submittedName>
</protein>
<feature type="DNA-binding region" description="OmpR/PhoB-type" evidence="2">
    <location>
        <begin position="267"/>
        <end position="359"/>
    </location>
</feature>
<gene>
    <name evidence="4" type="primary">hemD_2</name>
    <name evidence="4" type="ORF">Pfl04_10690</name>
</gene>
<keyword evidence="5" id="KW-1185">Reference proteome</keyword>
<proteinExistence type="predicted"/>
<dbReference type="Gene3D" id="1.10.10.10">
    <property type="entry name" value="Winged helix-like DNA-binding domain superfamily/Winged helix DNA-binding domain"/>
    <property type="match status" value="1"/>
</dbReference>
<evidence type="ECO:0000313" key="4">
    <source>
        <dbReference type="EMBL" id="GIG72665.1"/>
    </source>
</evidence>
<dbReference type="InterPro" id="IPR001867">
    <property type="entry name" value="OmpR/PhoB-type_DNA-bd"/>
</dbReference>
<reference evidence="4" key="1">
    <citation type="submission" date="2021-01" db="EMBL/GenBank/DDBJ databases">
        <title>Whole genome shotgun sequence of Planosporangium flavigriseum NBRC 105377.</title>
        <authorList>
            <person name="Komaki H."/>
            <person name="Tamura T."/>
        </authorList>
    </citation>
    <scope>NUCLEOTIDE SEQUENCE</scope>
    <source>
        <strain evidence="4">NBRC 105377</strain>
    </source>
</reference>
<dbReference type="CDD" id="cd06578">
    <property type="entry name" value="HemD"/>
    <property type="match status" value="1"/>
</dbReference>
<dbReference type="CDD" id="cd00383">
    <property type="entry name" value="trans_reg_C"/>
    <property type="match status" value="1"/>
</dbReference>
<evidence type="ECO:0000313" key="5">
    <source>
        <dbReference type="Proteomes" id="UP000653674"/>
    </source>
</evidence>
<dbReference type="SUPFAM" id="SSF46894">
    <property type="entry name" value="C-terminal effector domain of the bipartite response regulators"/>
    <property type="match status" value="1"/>
</dbReference>
<dbReference type="Pfam" id="PF00486">
    <property type="entry name" value="Trans_reg_C"/>
    <property type="match status" value="1"/>
</dbReference>
<keyword evidence="4" id="KW-0489">Methyltransferase</keyword>
<dbReference type="InterPro" id="IPR003754">
    <property type="entry name" value="4pyrrol_synth_uPrphyn_synth"/>
</dbReference>
<dbReference type="InterPro" id="IPR039793">
    <property type="entry name" value="UROS/Hem4"/>
</dbReference>
<evidence type="ECO:0000256" key="1">
    <source>
        <dbReference type="ARBA" id="ARBA00023125"/>
    </source>
</evidence>
<dbReference type="GO" id="GO:0000160">
    <property type="term" value="P:phosphorelay signal transduction system"/>
    <property type="evidence" value="ECO:0007669"/>
    <property type="project" value="InterPro"/>
</dbReference>
<dbReference type="SUPFAM" id="SSF69618">
    <property type="entry name" value="HemD-like"/>
    <property type="match status" value="1"/>
</dbReference>
<dbReference type="InterPro" id="IPR036108">
    <property type="entry name" value="4pyrrol_syn_uPrphyn_synt_sf"/>
</dbReference>
<name>A0A8J3LL96_9ACTN</name>
<dbReference type="PROSITE" id="PS51755">
    <property type="entry name" value="OMPR_PHOB"/>
    <property type="match status" value="1"/>
</dbReference>